<evidence type="ECO:0000313" key="3">
    <source>
        <dbReference type="Proteomes" id="UP000238479"/>
    </source>
</evidence>
<organism evidence="2 3">
    <name type="scientific">Rosa chinensis</name>
    <name type="common">China rose</name>
    <dbReference type="NCBI Taxonomy" id="74649"/>
    <lineage>
        <taxon>Eukaryota</taxon>
        <taxon>Viridiplantae</taxon>
        <taxon>Streptophyta</taxon>
        <taxon>Embryophyta</taxon>
        <taxon>Tracheophyta</taxon>
        <taxon>Spermatophyta</taxon>
        <taxon>Magnoliopsida</taxon>
        <taxon>eudicotyledons</taxon>
        <taxon>Gunneridae</taxon>
        <taxon>Pentapetalae</taxon>
        <taxon>rosids</taxon>
        <taxon>fabids</taxon>
        <taxon>Rosales</taxon>
        <taxon>Rosaceae</taxon>
        <taxon>Rosoideae</taxon>
        <taxon>Rosoideae incertae sedis</taxon>
        <taxon>Rosa</taxon>
    </lineage>
</organism>
<dbReference type="EMBL" id="PDCK01000004">
    <property type="protein sequence ID" value="PRQ61054.1"/>
    <property type="molecule type" value="Genomic_DNA"/>
</dbReference>
<dbReference type="Proteomes" id="UP000238479">
    <property type="component" value="Unassembled WGS sequence"/>
</dbReference>
<proteinExistence type="predicted"/>
<evidence type="ECO:0000313" key="2">
    <source>
        <dbReference type="EMBL" id="PRQ61054.1"/>
    </source>
</evidence>
<reference evidence="2 3" key="1">
    <citation type="journal article" date="2018" name="Nat. Genet.">
        <title>The Rosa genome provides new insights in the design of modern roses.</title>
        <authorList>
            <person name="Bendahmane M."/>
        </authorList>
    </citation>
    <scope>NUCLEOTIDE SEQUENCE [LARGE SCALE GENOMIC DNA]</scope>
    <source>
        <strain evidence="3">cv. Old Blush</strain>
    </source>
</reference>
<protein>
    <submittedName>
        <fullName evidence="2">Uncharacterized protein</fullName>
    </submittedName>
</protein>
<sequence>MFAQTDWNSRTCLLASSILSPWKIGSLCNNPLLSSNSACLPAAGAGYTMPVGGPPSTVAVESSLIDAILSSSTSSGGGEGGGVELDEITGEGEREGGDGLGVGDVDSSEQ</sequence>
<feature type="region of interest" description="Disordered" evidence="1">
    <location>
        <begin position="70"/>
        <end position="110"/>
    </location>
</feature>
<evidence type="ECO:0000256" key="1">
    <source>
        <dbReference type="SAM" id="MobiDB-lite"/>
    </source>
</evidence>
<comment type="caution">
    <text evidence="2">The sequence shown here is derived from an EMBL/GenBank/DDBJ whole genome shotgun (WGS) entry which is preliminary data.</text>
</comment>
<dbReference type="Gramene" id="PRQ61054">
    <property type="protein sequence ID" value="PRQ61054"/>
    <property type="gene ID" value="RchiOBHm_Chr0c04g0497971"/>
</dbReference>
<keyword evidence="3" id="KW-1185">Reference proteome</keyword>
<gene>
    <name evidence="2" type="ORF">RchiOBHm_Chr0c04g0497971</name>
</gene>
<name>A0A2P6SQT3_ROSCH</name>
<accession>A0A2P6SQT3</accession>
<dbReference type="AlphaFoldDB" id="A0A2P6SQT3"/>